<gene>
    <name evidence="7" type="ORF">CGGC5_4761</name>
</gene>
<dbReference type="SUPFAM" id="SSF53756">
    <property type="entry name" value="UDP-Glycosyltransferase/glycogen phosphorylase"/>
    <property type="match status" value="1"/>
</dbReference>
<keyword evidence="6" id="KW-0503">Monooxygenase</keyword>
<dbReference type="Pfam" id="PF00067">
    <property type="entry name" value="p450"/>
    <property type="match status" value="1"/>
</dbReference>
<dbReference type="GO" id="GO:0004497">
    <property type="term" value="F:monooxygenase activity"/>
    <property type="evidence" value="ECO:0007669"/>
    <property type="project" value="UniProtKB-KW"/>
</dbReference>
<dbReference type="GO" id="GO:0020037">
    <property type="term" value="F:heme binding"/>
    <property type="evidence" value="ECO:0007669"/>
    <property type="project" value="InterPro"/>
</dbReference>
<proteinExistence type="inferred from homology"/>
<dbReference type="CDD" id="cd03784">
    <property type="entry name" value="GT1_Gtf-like"/>
    <property type="match status" value="1"/>
</dbReference>
<feature type="non-terminal residue" evidence="7">
    <location>
        <position position="707"/>
    </location>
</feature>
<dbReference type="InterPro" id="IPR050364">
    <property type="entry name" value="Cytochrome_P450_fung"/>
</dbReference>
<evidence type="ECO:0000256" key="6">
    <source>
        <dbReference type="ARBA" id="ARBA00023033"/>
    </source>
</evidence>
<dbReference type="Gene3D" id="3.40.50.2000">
    <property type="entry name" value="Glycogen Phosphorylase B"/>
    <property type="match status" value="2"/>
</dbReference>
<name>L2GAA0_COLFN</name>
<dbReference type="Gene3D" id="1.10.630.10">
    <property type="entry name" value="Cytochrome P450"/>
    <property type="match status" value="1"/>
</dbReference>
<dbReference type="AlphaFoldDB" id="L2GAA0"/>
<evidence type="ECO:0000256" key="5">
    <source>
        <dbReference type="ARBA" id="ARBA00023004"/>
    </source>
</evidence>
<dbReference type="InterPro" id="IPR036396">
    <property type="entry name" value="Cyt_P450_sf"/>
</dbReference>
<reference evidence="7" key="1">
    <citation type="submission" date="2012-08" db="EMBL/GenBank/DDBJ databases">
        <title>Genome analysis of Colletotrichum orbiculare and Colletotrichum fructicola.</title>
        <authorList>
            <person name="Gan P.H.P."/>
            <person name="Ikeda K."/>
            <person name="Irieda H."/>
            <person name="Narusaka M."/>
            <person name="O'Connell R.J."/>
            <person name="Narusaka Y."/>
            <person name="Takano Y."/>
            <person name="Kubo Y."/>
            <person name="Shirasu K."/>
        </authorList>
    </citation>
    <scope>NUCLEOTIDE SEQUENCE</scope>
    <source>
        <strain evidence="7">Nara gc5</strain>
    </source>
</reference>
<evidence type="ECO:0000256" key="3">
    <source>
        <dbReference type="ARBA" id="ARBA00022723"/>
    </source>
</evidence>
<dbReference type="InterPro" id="IPR002213">
    <property type="entry name" value="UDP_glucos_trans"/>
</dbReference>
<organism evidence="7">
    <name type="scientific">Colletotrichum fructicola (strain Nara gc5)</name>
    <name type="common">Anthracnose fungus</name>
    <name type="synonym">Colletotrichum gloeosporioides (strain Nara gc5)</name>
    <dbReference type="NCBI Taxonomy" id="1213859"/>
    <lineage>
        <taxon>Eukaryota</taxon>
        <taxon>Fungi</taxon>
        <taxon>Dikarya</taxon>
        <taxon>Ascomycota</taxon>
        <taxon>Pezizomycotina</taxon>
        <taxon>Sordariomycetes</taxon>
        <taxon>Hypocreomycetidae</taxon>
        <taxon>Glomerellales</taxon>
        <taxon>Glomerellaceae</taxon>
        <taxon>Colletotrichum</taxon>
        <taxon>Colletotrichum gloeosporioides species complex</taxon>
    </lineage>
</organism>
<dbReference type="PANTHER" id="PTHR46300:SF2">
    <property type="entry name" value="CYTOCHROME P450 MONOOXYGENASE ALNH-RELATED"/>
    <property type="match status" value="1"/>
</dbReference>
<dbReference type="SUPFAM" id="SSF48264">
    <property type="entry name" value="Cytochrome P450"/>
    <property type="match status" value="1"/>
</dbReference>
<dbReference type="HOGENOM" id="CLU_390619_0_0_1"/>
<dbReference type="EMBL" id="KB020563">
    <property type="protein sequence ID" value="ELA35584.1"/>
    <property type="molecule type" value="Genomic_DNA"/>
</dbReference>
<keyword evidence="5" id="KW-0408">Iron</keyword>
<keyword evidence="4" id="KW-0560">Oxidoreductase</keyword>
<dbReference type="InterPro" id="IPR001128">
    <property type="entry name" value="Cyt_P450"/>
</dbReference>
<sequence>MSPSRTTLEPLKPLVLICSTPVSGHIIPMLTIAEQLVSRGYDVCFVTGSGYRRRVEAAGASFVSVEGYGDFYDLTSWDLDPSWPEGKKHLEGTDCFIHDLVHIFCRSIPSQHHALQTALGTLASKHPGRPTILLTESLNFAAMPILHGAPGLRSTGYMVIGLNPMMLSSIDHPPFGSGLPPDASPAGRAQHAAANAAQRETFAAAQSSYAEALAKLAAAREPETFLLDALYHLPDRFVQMCVPSLVFVCQGTVAMDLTQLVVPTMAALAGREDVLVVVAVGRKGASLPRGLEVPPNCRVTDYVPYDEVLPHCGVFVTTGGYGAFQRAVRNGTPLVVAAATEEKPETAARAGWAGVAGGRGIRRSSSSGGPWGRCSRMGDIHRYQNIPPRCVLTRISPSWHRVRGVVEMSTTGMLNLSRGTVGLCVLVVLAVSTLSRFFLASCRPRNFPPGPRTVPFLGNITQVPKSKGFLKFHDLGATFSSIIGLKLGSQNFVILNNYKHVRELFDKRGSIYSSRPRTYVANTLVCPGDIHLLLLPYGPAWRVQRRVVQSLLAVNRVDAVLPVQDAEATQTLSDLLRDPAGYYDHVRRHTPAVALAAVSRGARFDSPNVRALYAAQDEFTAVLEQGATPPVDAFPFLKMVPAALAGWKRRAARVRREQMGLYLSLVAGTRERIREGRSPDCFLGEMLRDQEKNGLDDEHLAYLAGNL</sequence>
<evidence type="ECO:0000313" key="7">
    <source>
        <dbReference type="EMBL" id="ELA35584.1"/>
    </source>
</evidence>
<dbReference type="GO" id="GO:0005506">
    <property type="term" value="F:iron ion binding"/>
    <property type="evidence" value="ECO:0007669"/>
    <property type="project" value="InterPro"/>
</dbReference>
<protein>
    <submittedName>
        <fullName evidence="7">Cytochrome p450</fullName>
    </submittedName>
</protein>
<evidence type="ECO:0000256" key="4">
    <source>
        <dbReference type="ARBA" id="ARBA00023002"/>
    </source>
</evidence>
<dbReference type="STRING" id="1213859.L2GAA0"/>
<evidence type="ECO:0000256" key="1">
    <source>
        <dbReference type="ARBA" id="ARBA00010617"/>
    </source>
</evidence>
<dbReference type="PANTHER" id="PTHR46300">
    <property type="entry name" value="P450, PUTATIVE (EUROFUNG)-RELATED-RELATED"/>
    <property type="match status" value="1"/>
</dbReference>
<evidence type="ECO:0000256" key="2">
    <source>
        <dbReference type="ARBA" id="ARBA00022679"/>
    </source>
</evidence>
<comment type="similarity">
    <text evidence="1">Belongs to the cytochrome P450 family.</text>
</comment>
<keyword evidence="2" id="KW-0808">Transferase</keyword>
<keyword evidence="3" id="KW-0479">Metal-binding</keyword>
<dbReference type="GO" id="GO:0008194">
    <property type="term" value="F:UDP-glycosyltransferase activity"/>
    <property type="evidence" value="ECO:0007669"/>
    <property type="project" value="InterPro"/>
</dbReference>
<dbReference type="GO" id="GO:0016705">
    <property type="term" value="F:oxidoreductase activity, acting on paired donors, with incorporation or reduction of molecular oxygen"/>
    <property type="evidence" value="ECO:0007669"/>
    <property type="project" value="InterPro"/>
</dbReference>
<accession>L2GAA0</accession>